<evidence type="ECO:0000313" key="1">
    <source>
        <dbReference type="EMBL" id="KAF7724215.1"/>
    </source>
</evidence>
<name>A0A8H7BJU9_9FUNG</name>
<comment type="caution">
    <text evidence="1">The sequence shown here is derived from an EMBL/GenBank/DDBJ whole genome shotgun (WGS) entry which is preliminary data.</text>
</comment>
<evidence type="ECO:0000313" key="2">
    <source>
        <dbReference type="Proteomes" id="UP000605846"/>
    </source>
</evidence>
<dbReference type="EMBL" id="JABAYA010000126">
    <property type="protein sequence ID" value="KAF7724215.1"/>
    <property type="molecule type" value="Genomic_DNA"/>
</dbReference>
<reference evidence="1" key="1">
    <citation type="submission" date="2020-01" db="EMBL/GenBank/DDBJ databases">
        <title>Genome Sequencing of Three Apophysomyces-Like Fungal Strains Confirms a Novel Fungal Genus in the Mucoromycota with divergent Burkholderia-like Endosymbiotic Bacteria.</title>
        <authorList>
            <person name="Stajich J.E."/>
            <person name="Macias A.M."/>
            <person name="Carter-House D."/>
            <person name="Lovett B."/>
            <person name="Kasson L.R."/>
            <person name="Berry K."/>
            <person name="Grigoriev I."/>
            <person name="Chang Y."/>
            <person name="Spatafora J."/>
            <person name="Kasson M.T."/>
        </authorList>
    </citation>
    <scope>NUCLEOTIDE SEQUENCE</scope>
    <source>
        <strain evidence="1">NRRL A-21654</strain>
    </source>
</reference>
<organism evidence="1 2">
    <name type="scientific">Apophysomyces ossiformis</name>
    <dbReference type="NCBI Taxonomy" id="679940"/>
    <lineage>
        <taxon>Eukaryota</taxon>
        <taxon>Fungi</taxon>
        <taxon>Fungi incertae sedis</taxon>
        <taxon>Mucoromycota</taxon>
        <taxon>Mucoromycotina</taxon>
        <taxon>Mucoromycetes</taxon>
        <taxon>Mucorales</taxon>
        <taxon>Mucorineae</taxon>
        <taxon>Mucoraceae</taxon>
        <taxon>Apophysomyces</taxon>
    </lineage>
</organism>
<proteinExistence type="predicted"/>
<dbReference type="OrthoDB" id="17066at2759"/>
<accession>A0A8H7BJU9</accession>
<keyword evidence="2" id="KW-1185">Reference proteome</keyword>
<dbReference type="AlphaFoldDB" id="A0A8H7BJU9"/>
<sequence>MKLQLAELHKLEQRLQGIGNDYVNKPLYKTCPLAVFAKRMERIVEMYTNELATKRSLLEEDGWKHITRREEGLVWMSVWLNQPSIVEFDLDEFDDLCKTELGAE</sequence>
<protein>
    <submittedName>
        <fullName evidence="1">Uncharacterized protein</fullName>
    </submittedName>
</protein>
<dbReference type="Proteomes" id="UP000605846">
    <property type="component" value="Unassembled WGS sequence"/>
</dbReference>
<gene>
    <name evidence="1" type="ORF">EC973_001234</name>
</gene>